<dbReference type="Proteomes" id="UP000284547">
    <property type="component" value="Unassembled WGS sequence"/>
</dbReference>
<dbReference type="SUPFAM" id="SSF51197">
    <property type="entry name" value="Clavaminate synthase-like"/>
    <property type="match status" value="1"/>
</dbReference>
<protein>
    <submittedName>
        <fullName evidence="1">Uncharacterized protein</fullName>
    </submittedName>
</protein>
<evidence type="ECO:0000313" key="1">
    <source>
        <dbReference type="EMBL" id="RGP37924.1"/>
    </source>
</evidence>
<reference evidence="1 2" key="1">
    <citation type="submission" date="2018-08" db="EMBL/GenBank/DDBJ databases">
        <title>Flavobacterium tibetense sp. nov., isolated from a wetland YonghuCo on Tibetan Plateau.</title>
        <authorList>
            <person name="Phurbu D."/>
            <person name="Lu H."/>
            <person name="Xing P."/>
        </authorList>
    </citation>
    <scope>NUCLEOTIDE SEQUENCE [LARGE SCALE GENOMIC DNA]</scope>
    <source>
        <strain evidence="1 2">DJC</strain>
    </source>
</reference>
<dbReference type="RefSeq" id="WP_118151046.1">
    <property type="nucleotide sequence ID" value="NZ_QWEY01000003.1"/>
</dbReference>
<keyword evidence="2" id="KW-1185">Reference proteome</keyword>
<sequence length="243" mass="26397">MSDPGWHRIGPDPAIAAWARAALPVAARAIADSAEPWRCGGTWFVGVDALPNGPDGTVAGAAFPWAALPLTPLPLHRAQLSVIRPGYPQPSPEESASAFRFRQTRDAAHLDGLLPVGPDRRRMIREPHAWILGLPLTDIRAAPLVVWEGSHRIMAQALRAALRAHPPEHWGDIDVTDAYQAARTEVFRTCPRRELPAAVGEATLLHRLTLHGVAPWQGTEQGDRIIAYVRPMLASVADWVAAP</sequence>
<gene>
    <name evidence="1" type="ORF">D1012_08550</name>
</gene>
<comment type="caution">
    <text evidence="1">The sequence shown here is derived from an EMBL/GenBank/DDBJ whole genome shotgun (WGS) entry which is preliminary data.</text>
</comment>
<evidence type="ECO:0000313" key="2">
    <source>
        <dbReference type="Proteomes" id="UP000284547"/>
    </source>
</evidence>
<accession>A0A411Z4D4</accession>
<proteinExistence type="predicted"/>
<dbReference type="EMBL" id="QWEY01000003">
    <property type="protein sequence ID" value="RGP37924.1"/>
    <property type="molecule type" value="Genomic_DNA"/>
</dbReference>
<organism evidence="1 2">
    <name type="scientific">Pseudotabrizicola alkalilacus</name>
    <dbReference type="NCBI Taxonomy" id="2305252"/>
    <lineage>
        <taxon>Bacteria</taxon>
        <taxon>Pseudomonadati</taxon>
        <taxon>Pseudomonadota</taxon>
        <taxon>Alphaproteobacteria</taxon>
        <taxon>Rhodobacterales</taxon>
        <taxon>Paracoccaceae</taxon>
        <taxon>Pseudotabrizicola</taxon>
    </lineage>
</organism>
<dbReference type="AlphaFoldDB" id="A0A411Z4D4"/>
<name>A0A411Z4D4_9RHOB</name>
<dbReference type="OrthoDB" id="7345863at2"/>